<gene>
    <name evidence="1" type="ORF">HYPSUDRAFT_41444</name>
</gene>
<proteinExistence type="predicted"/>
<evidence type="ECO:0000313" key="2">
    <source>
        <dbReference type="Proteomes" id="UP000054270"/>
    </source>
</evidence>
<evidence type="ECO:0000313" key="1">
    <source>
        <dbReference type="EMBL" id="KJA22045.1"/>
    </source>
</evidence>
<name>A0A0D2PQ69_HYPSF</name>
<accession>A0A0D2PQ69</accession>
<organism evidence="1 2">
    <name type="scientific">Hypholoma sublateritium (strain FD-334 SS-4)</name>
    <dbReference type="NCBI Taxonomy" id="945553"/>
    <lineage>
        <taxon>Eukaryota</taxon>
        <taxon>Fungi</taxon>
        <taxon>Dikarya</taxon>
        <taxon>Basidiomycota</taxon>
        <taxon>Agaricomycotina</taxon>
        <taxon>Agaricomycetes</taxon>
        <taxon>Agaricomycetidae</taxon>
        <taxon>Agaricales</taxon>
        <taxon>Agaricineae</taxon>
        <taxon>Strophariaceae</taxon>
        <taxon>Hypholoma</taxon>
    </lineage>
</organism>
<dbReference type="EMBL" id="KN817553">
    <property type="protein sequence ID" value="KJA22045.1"/>
    <property type="molecule type" value="Genomic_DNA"/>
</dbReference>
<protein>
    <submittedName>
        <fullName evidence="1">Uncharacterized protein</fullName>
    </submittedName>
</protein>
<sequence>MPMAFAGAYKSLFVTVCILTNANVKLQSETILEHVGPSARNRRPEKGSPLHHIRKNAQETNWKLISAISAFFPPATQNDI</sequence>
<keyword evidence="2" id="KW-1185">Reference proteome</keyword>
<dbReference type="Proteomes" id="UP000054270">
    <property type="component" value="Unassembled WGS sequence"/>
</dbReference>
<reference evidence="2" key="1">
    <citation type="submission" date="2014-04" db="EMBL/GenBank/DDBJ databases">
        <title>Evolutionary Origins and Diversification of the Mycorrhizal Mutualists.</title>
        <authorList>
            <consortium name="DOE Joint Genome Institute"/>
            <consortium name="Mycorrhizal Genomics Consortium"/>
            <person name="Kohler A."/>
            <person name="Kuo A."/>
            <person name="Nagy L.G."/>
            <person name="Floudas D."/>
            <person name="Copeland A."/>
            <person name="Barry K.W."/>
            <person name="Cichocki N."/>
            <person name="Veneault-Fourrey C."/>
            <person name="LaButti K."/>
            <person name="Lindquist E.A."/>
            <person name="Lipzen A."/>
            <person name="Lundell T."/>
            <person name="Morin E."/>
            <person name="Murat C."/>
            <person name="Riley R."/>
            <person name="Ohm R."/>
            <person name="Sun H."/>
            <person name="Tunlid A."/>
            <person name="Henrissat B."/>
            <person name="Grigoriev I.V."/>
            <person name="Hibbett D.S."/>
            <person name="Martin F."/>
        </authorList>
    </citation>
    <scope>NUCLEOTIDE SEQUENCE [LARGE SCALE GENOMIC DNA]</scope>
    <source>
        <strain evidence="2">FD-334 SS-4</strain>
    </source>
</reference>
<dbReference type="AlphaFoldDB" id="A0A0D2PQ69"/>